<evidence type="ECO:0000313" key="1">
    <source>
        <dbReference type="EMBL" id="GGK93853.1"/>
    </source>
</evidence>
<dbReference type="EMBL" id="BMPQ01000020">
    <property type="protein sequence ID" value="GGK93853.1"/>
    <property type="molecule type" value="Genomic_DNA"/>
</dbReference>
<name>A0A917R774_9ACTN</name>
<sequence length="112" mass="12417">MRVGVTRKTIDRWLADEHLVPHARNRIDAAQALGVDEEMIWPLTVKDRLKTGTELLVPWCLSWDSEAYLICSAANRRTALQPPTLCRVNAGLEPAGGIQPLHQMSHHAADGS</sequence>
<protein>
    <submittedName>
        <fullName evidence="1">Uncharacterized protein</fullName>
    </submittedName>
</protein>
<organism evidence="1 2">
    <name type="scientific">Streptomyces flaveus</name>
    <dbReference type="NCBI Taxonomy" id="66370"/>
    <lineage>
        <taxon>Bacteria</taxon>
        <taxon>Bacillati</taxon>
        <taxon>Actinomycetota</taxon>
        <taxon>Actinomycetes</taxon>
        <taxon>Kitasatosporales</taxon>
        <taxon>Streptomycetaceae</taxon>
        <taxon>Streptomyces</taxon>
        <taxon>Streptomyces aurantiacus group</taxon>
    </lineage>
</organism>
<comment type="caution">
    <text evidence="1">The sequence shown here is derived from an EMBL/GenBank/DDBJ whole genome shotgun (WGS) entry which is preliminary data.</text>
</comment>
<gene>
    <name evidence="1" type="ORF">GCM10010094_63240</name>
</gene>
<accession>A0A917R774</accession>
<dbReference type="Proteomes" id="UP000637788">
    <property type="component" value="Unassembled WGS sequence"/>
</dbReference>
<dbReference type="AlphaFoldDB" id="A0A917R774"/>
<reference evidence="1" key="2">
    <citation type="submission" date="2020-09" db="EMBL/GenBank/DDBJ databases">
        <authorList>
            <person name="Sun Q."/>
            <person name="Ohkuma M."/>
        </authorList>
    </citation>
    <scope>NUCLEOTIDE SEQUENCE</scope>
    <source>
        <strain evidence="1">JCM 3035</strain>
    </source>
</reference>
<proteinExistence type="predicted"/>
<keyword evidence="2" id="KW-1185">Reference proteome</keyword>
<evidence type="ECO:0000313" key="2">
    <source>
        <dbReference type="Proteomes" id="UP000637788"/>
    </source>
</evidence>
<reference evidence="1" key="1">
    <citation type="journal article" date="2014" name="Int. J. Syst. Evol. Microbiol.">
        <title>Complete genome sequence of Corynebacterium casei LMG S-19264T (=DSM 44701T), isolated from a smear-ripened cheese.</title>
        <authorList>
            <consortium name="US DOE Joint Genome Institute (JGI-PGF)"/>
            <person name="Walter F."/>
            <person name="Albersmeier A."/>
            <person name="Kalinowski J."/>
            <person name="Ruckert C."/>
        </authorList>
    </citation>
    <scope>NUCLEOTIDE SEQUENCE</scope>
    <source>
        <strain evidence="1">JCM 3035</strain>
    </source>
</reference>